<organism evidence="1 2">
    <name type="scientific">Stylonychia lemnae</name>
    <name type="common">Ciliate</name>
    <dbReference type="NCBI Taxonomy" id="5949"/>
    <lineage>
        <taxon>Eukaryota</taxon>
        <taxon>Sar</taxon>
        <taxon>Alveolata</taxon>
        <taxon>Ciliophora</taxon>
        <taxon>Intramacronucleata</taxon>
        <taxon>Spirotrichea</taxon>
        <taxon>Stichotrichia</taxon>
        <taxon>Sporadotrichida</taxon>
        <taxon>Oxytrichidae</taxon>
        <taxon>Stylonychinae</taxon>
        <taxon>Stylonychia</taxon>
    </lineage>
</organism>
<evidence type="ECO:0000313" key="1">
    <source>
        <dbReference type="EMBL" id="CDW83087.1"/>
    </source>
</evidence>
<protein>
    <submittedName>
        <fullName evidence="1">Uncharacterized protein</fullName>
    </submittedName>
</protein>
<dbReference type="EMBL" id="CCKQ01011516">
    <property type="protein sequence ID" value="CDW83087.1"/>
    <property type="molecule type" value="Genomic_DNA"/>
</dbReference>
<accession>A0A078AP41</accession>
<dbReference type="AlphaFoldDB" id="A0A078AP41"/>
<dbReference type="Proteomes" id="UP000039865">
    <property type="component" value="Unassembled WGS sequence"/>
</dbReference>
<gene>
    <name evidence="1" type="primary">Contig12552.g13398</name>
    <name evidence="1" type="ORF">STYLEM_12126</name>
</gene>
<proteinExistence type="predicted"/>
<evidence type="ECO:0000313" key="2">
    <source>
        <dbReference type="Proteomes" id="UP000039865"/>
    </source>
</evidence>
<keyword evidence="2" id="KW-1185">Reference proteome</keyword>
<sequence>MLTQHKLLYLSQRYMTKQEAQKIMQILPKDNGLINDEYLKRQKNSKNFKMLIQDLRQTRKATNSVKEI</sequence>
<name>A0A078AP41_STYLE</name>
<reference evidence="1 2" key="1">
    <citation type="submission" date="2014-06" db="EMBL/GenBank/DDBJ databases">
        <authorList>
            <person name="Swart Estienne"/>
        </authorList>
    </citation>
    <scope>NUCLEOTIDE SEQUENCE [LARGE SCALE GENOMIC DNA]</scope>
    <source>
        <strain evidence="1 2">130c</strain>
    </source>
</reference>
<dbReference type="InParanoid" id="A0A078AP41"/>